<dbReference type="InterPro" id="IPR013320">
    <property type="entry name" value="ConA-like_dom_sf"/>
</dbReference>
<comment type="caution">
    <text evidence="4">The sequence shown here is derived from an EMBL/GenBank/DDBJ whole genome shotgun (WGS) entry which is preliminary data.</text>
</comment>
<protein>
    <submittedName>
        <fullName evidence="4">Endo-1,3-beta-glucanase</fullName>
    </submittedName>
</protein>
<dbReference type="AlphaFoldDB" id="A0A9W6P4G3"/>
<dbReference type="PANTHER" id="PTHR10963:SF55">
    <property type="entry name" value="GLYCOSIDE HYDROLASE FAMILY 16 PROTEIN"/>
    <property type="match status" value="1"/>
</dbReference>
<gene>
    <name evidence="4" type="ORF">Nans01_15100</name>
</gene>
<dbReference type="Pfam" id="PF00722">
    <property type="entry name" value="Glyco_hydro_16"/>
    <property type="match status" value="1"/>
</dbReference>
<feature type="signal peptide" evidence="2">
    <location>
        <begin position="1"/>
        <end position="21"/>
    </location>
</feature>
<feature type="chain" id="PRO_5040833215" evidence="2">
    <location>
        <begin position="22"/>
        <end position="426"/>
    </location>
</feature>
<dbReference type="SUPFAM" id="SSF50370">
    <property type="entry name" value="Ricin B-like lectins"/>
    <property type="match status" value="1"/>
</dbReference>
<dbReference type="GO" id="GO:0005975">
    <property type="term" value="P:carbohydrate metabolic process"/>
    <property type="evidence" value="ECO:0007669"/>
    <property type="project" value="InterPro"/>
</dbReference>
<keyword evidence="2" id="KW-0732">Signal</keyword>
<dbReference type="InterPro" id="IPR000772">
    <property type="entry name" value="Ricin_B_lectin"/>
</dbReference>
<dbReference type="Pfam" id="PF00652">
    <property type="entry name" value="Ricin_B_lectin"/>
    <property type="match status" value="1"/>
</dbReference>
<dbReference type="EMBL" id="BSQG01000002">
    <property type="protein sequence ID" value="GLU47159.1"/>
    <property type="molecule type" value="Genomic_DNA"/>
</dbReference>
<evidence type="ECO:0000259" key="3">
    <source>
        <dbReference type="PROSITE" id="PS51762"/>
    </source>
</evidence>
<dbReference type="GO" id="GO:0004553">
    <property type="term" value="F:hydrolase activity, hydrolyzing O-glycosyl compounds"/>
    <property type="evidence" value="ECO:0007669"/>
    <property type="project" value="InterPro"/>
</dbReference>
<dbReference type="PROSITE" id="PS51762">
    <property type="entry name" value="GH16_2"/>
    <property type="match status" value="1"/>
</dbReference>
<dbReference type="PANTHER" id="PTHR10963">
    <property type="entry name" value="GLYCOSYL HYDROLASE-RELATED"/>
    <property type="match status" value="1"/>
</dbReference>
<organism evidence="4 5">
    <name type="scientific">Nocardiopsis ansamitocini</name>
    <dbReference type="NCBI Taxonomy" id="1670832"/>
    <lineage>
        <taxon>Bacteria</taxon>
        <taxon>Bacillati</taxon>
        <taxon>Actinomycetota</taxon>
        <taxon>Actinomycetes</taxon>
        <taxon>Streptosporangiales</taxon>
        <taxon>Nocardiopsidaceae</taxon>
        <taxon>Nocardiopsis</taxon>
    </lineage>
</organism>
<proteinExistence type="inferred from homology"/>
<evidence type="ECO:0000256" key="2">
    <source>
        <dbReference type="SAM" id="SignalP"/>
    </source>
</evidence>
<dbReference type="CDD" id="cd08023">
    <property type="entry name" value="GH16_laminarinase_like"/>
    <property type="match status" value="1"/>
</dbReference>
<dbReference type="InterPro" id="IPR000757">
    <property type="entry name" value="Beta-glucanase-like"/>
</dbReference>
<reference evidence="4" key="1">
    <citation type="submission" date="2023-02" db="EMBL/GenBank/DDBJ databases">
        <title>Nocardiopsis ansamitocini NBRC 112285.</title>
        <authorList>
            <person name="Ichikawa N."/>
            <person name="Sato H."/>
            <person name="Tonouchi N."/>
        </authorList>
    </citation>
    <scope>NUCLEOTIDE SEQUENCE</scope>
    <source>
        <strain evidence="4">NBRC 112285</strain>
    </source>
</reference>
<dbReference type="Proteomes" id="UP001165092">
    <property type="component" value="Unassembled WGS sequence"/>
</dbReference>
<dbReference type="Gene3D" id="2.60.120.200">
    <property type="match status" value="1"/>
</dbReference>
<sequence>MRRFLPAALAITALAAASLVAVDTLTPEAVDGPEAQLTAGSELMAAPGDLVWSDEFNGAAGSAPDPSKWTHETGAHGWGNQELQNYTTSRGNSALDGNGNLVITAKRESNGSYTSARMVTKDKFERAYGRFEARIQIPRGQGIWPAFWMLGDNFPETQWPHSGEIDIMENIGREPHRVHGSIHGPGYSGGGGITGHYQHPQGWSFADDFHTFAVDWSPNKITWFVDDVAYQTFTPANVGGNKWVYDHPFFMILNVAVGGEWPGYPDGSTQFPQQMRVDYVRVYDNGAGSGGNNGGGGSGASGRITGINGMCLDVAGAVNANGTPLQIAHCNNNQAQNWTMATDGTIRAYGRCMDVTGGRTADSTPVQLWDCAGVPAQKWERTSAGQLRNPNSGKCLDAQGGSGADGTRLVIWPCHSGANQKWNVPA</sequence>
<accession>A0A9W6P4G3</accession>
<evidence type="ECO:0000313" key="5">
    <source>
        <dbReference type="Proteomes" id="UP001165092"/>
    </source>
</evidence>
<evidence type="ECO:0000256" key="1">
    <source>
        <dbReference type="ARBA" id="ARBA00006865"/>
    </source>
</evidence>
<dbReference type="SUPFAM" id="SSF49899">
    <property type="entry name" value="Concanavalin A-like lectins/glucanases"/>
    <property type="match status" value="1"/>
</dbReference>
<keyword evidence="5" id="KW-1185">Reference proteome</keyword>
<dbReference type="SMART" id="SM00458">
    <property type="entry name" value="RICIN"/>
    <property type="match status" value="1"/>
</dbReference>
<dbReference type="InterPro" id="IPR050546">
    <property type="entry name" value="Glycosyl_Hydrlase_16"/>
</dbReference>
<dbReference type="PROSITE" id="PS50231">
    <property type="entry name" value="RICIN_B_LECTIN"/>
    <property type="match status" value="1"/>
</dbReference>
<dbReference type="Gene3D" id="2.80.10.50">
    <property type="match status" value="1"/>
</dbReference>
<comment type="similarity">
    <text evidence="1">Belongs to the glycosyl hydrolase 16 family.</text>
</comment>
<feature type="domain" description="GH16" evidence="3">
    <location>
        <begin position="41"/>
        <end position="288"/>
    </location>
</feature>
<name>A0A9W6P4G3_9ACTN</name>
<evidence type="ECO:0000313" key="4">
    <source>
        <dbReference type="EMBL" id="GLU47159.1"/>
    </source>
</evidence>
<dbReference type="InterPro" id="IPR035992">
    <property type="entry name" value="Ricin_B-like_lectins"/>
</dbReference>
<dbReference type="CDD" id="cd23451">
    <property type="entry name" value="beta-trefoil_Ricin_laminarinase"/>
    <property type="match status" value="1"/>
</dbReference>